<dbReference type="GO" id="GO:0070677">
    <property type="term" value="F:rRNA (cytosine-2'-O-)-methyltransferase activity"/>
    <property type="evidence" value="ECO:0007669"/>
    <property type="project" value="UniProtKB-UniRule"/>
</dbReference>
<proteinExistence type="inferred from homology"/>
<comment type="function">
    <text evidence="6">Catalyzes the 2'-O-methylation of the ribose of cytidine 1402 (C1402) in 16S rRNA.</text>
</comment>
<keyword evidence="2 6" id="KW-0698">rRNA processing</keyword>
<organism evidence="10 11">
    <name type="scientific">Rhodobacter aestuarii</name>
    <dbReference type="NCBI Taxonomy" id="453582"/>
    <lineage>
        <taxon>Bacteria</taxon>
        <taxon>Pseudomonadati</taxon>
        <taxon>Pseudomonadota</taxon>
        <taxon>Alphaproteobacteria</taxon>
        <taxon>Rhodobacterales</taxon>
        <taxon>Rhodobacter group</taxon>
        <taxon>Rhodobacter</taxon>
    </lineage>
</organism>
<name>A0A1N7NCB6_9RHOB</name>
<dbReference type="PANTHER" id="PTHR46111:SF1">
    <property type="entry name" value="RIBOSOMAL RNA SMALL SUBUNIT METHYLTRANSFERASE I"/>
    <property type="match status" value="1"/>
</dbReference>
<evidence type="ECO:0000256" key="5">
    <source>
        <dbReference type="ARBA" id="ARBA00022691"/>
    </source>
</evidence>
<dbReference type="Gene3D" id="3.30.950.10">
    <property type="entry name" value="Methyltransferase, Cobalt-precorrin-4 Transmethylase, Domain 2"/>
    <property type="match status" value="1"/>
</dbReference>
<dbReference type="AlphaFoldDB" id="A0A1N7NCB6"/>
<evidence type="ECO:0000313" key="11">
    <source>
        <dbReference type="Proteomes" id="UP000186221"/>
    </source>
</evidence>
<dbReference type="Gene3D" id="3.40.1010.10">
    <property type="entry name" value="Cobalt-precorrin-4 Transmethylase, Domain 1"/>
    <property type="match status" value="1"/>
</dbReference>
<keyword evidence="1 6" id="KW-0963">Cytoplasm</keyword>
<evidence type="ECO:0000313" key="10">
    <source>
        <dbReference type="EMBL" id="SIS95966.1"/>
    </source>
</evidence>
<dbReference type="Pfam" id="PF23016">
    <property type="entry name" value="RsmI_C"/>
    <property type="match status" value="1"/>
</dbReference>
<evidence type="ECO:0000259" key="8">
    <source>
        <dbReference type="Pfam" id="PF00590"/>
    </source>
</evidence>
<dbReference type="CDD" id="cd11648">
    <property type="entry name" value="RsmI"/>
    <property type="match status" value="1"/>
</dbReference>
<dbReference type="Proteomes" id="UP000186221">
    <property type="component" value="Unassembled WGS sequence"/>
</dbReference>
<accession>A0A1N7NCB6</accession>
<dbReference type="FunFam" id="3.30.950.10:FF:000002">
    <property type="entry name" value="Ribosomal RNA small subunit methyltransferase I"/>
    <property type="match status" value="1"/>
</dbReference>
<reference evidence="11" key="1">
    <citation type="submission" date="2017-01" db="EMBL/GenBank/DDBJ databases">
        <authorList>
            <person name="Varghese N."/>
            <person name="Submissions S."/>
        </authorList>
    </citation>
    <scope>NUCLEOTIDE SEQUENCE [LARGE SCALE GENOMIC DNA]</scope>
    <source>
        <strain evidence="11">DSM 19945</strain>
    </source>
</reference>
<dbReference type="RefSeq" id="WP_076485202.1">
    <property type="nucleotide sequence ID" value="NZ_FTOG01000007.1"/>
</dbReference>
<dbReference type="EMBL" id="FTOG01000007">
    <property type="protein sequence ID" value="SIS95966.1"/>
    <property type="molecule type" value="Genomic_DNA"/>
</dbReference>
<dbReference type="InterPro" id="IPR014776">
    <property type="entry name" value="4pyrrole_Mease_sub2"/>
</dbReference>
<evidence type="ECO:0000256" key="1">
    <source>
        <dbReference type="ARBA" id="ARBA00022490"/>
    </source>
</evidence>
<comment type="subcellular location">
    <subcellularLocation>
        <location evidence="6">Cytoplasm</location>
    </subcellularLocation>
</comment>
<dbReference type="HAMAP" id="MF_01877">
    <property type="entry name" value="16SrRNA_methyltr_I"/>
    <property type="match status" value="1"/>
</dbReference>
<feature type="domain" description="RsmI HTH" evidence="9">
    <location>
        <begin position="258"/>
        <end position="299"/>
    </location>
</feature>
<dbReference type="Pfam" id="PF00590">
    <property type="entry name" value="TP_methylase"/>
    <property type="match status" value="1"/>
</dbReference>
<dbReference type="InterPro" id="IPR014777">
    <property type="entry name" value="4pyrrole_Mease_sub1"/>
</dbReference>
<dbReference type="GO" id="GO:0005737">
    <property type="term" value="C:cytoplasm"/>
    <property type="evidence" value="ECO:0007669"/>
    <property type="project" value="UniProtKB-SubCell"/>
</dbReference>
<comment type="similarity">
    <text evidence="6">Belongs to the methyltransferase superfamily. RsmI family.</text>
</comment>
<sequence>MTADNDLGESVPMQNETFGGAPRKPAPGLHFIATPIGTARDITLRALDILRMADVLAAEDTRTLRHLMEIHGIPLNGRAVVAYHDHNGEQARPRLLAALAEGKSVGYASEAGTPLVADPGFQLGRAAIAEGYDVFAAPGPSAVLAALTVSGLPSDRFLFAGFPPNTQSARRKWLSEMADLQATVIFYESPKRVAAMLADLAETFGPERRAVLCRELTKRFEEVRRGTVAELIESLETAPIKGEIVVLLDRPHGPRFGPEDIDAALRDRLGRMRVKEAASEVAQALGLPRREVYQRALALDRDGE</sequence>
<keyword evidence="5 6" id="KW-0949">S-adenosyl-L-methionine</keyword>
<dbReference type="PIRSF" id="PIRSF005917">
    <property type="entry name" value="MTase_YraL"/>
    <property type="match status" value="1"/>
</dbReference>
<dbReference type="EC" id="2.1.1.198" evidence="6"/>
<dbReference type="InterPro" id="IPR035996">
    <property type="entry name" value="4pyrrol_Methylase_sf"/>
</dbReference>
<evidence type="ECO:0000256" key="7">
    <source>
        <dbReference type="SAM" id="MobiDB-lite"/>
    </source>
</evidence>
<keyword evidence="3 6" id="KW-0489">Methyltransferase</keyword>
<comment type="catalytic activity">
    <reaction evidence="6">
        <text>cytidine(1402) in 16S rRNA + S-adenosyl-L-methionine = 2'-O-methylcytidine(1402) in 16S rRNA + S-adenosyl-L-homocysteine + H(+)</text>
        <dbReference type="Rhea" id="RHEA:42924"/>
        <dbReference type="Rhea" id="RHEA-COMP:10285"/>
        <dbReference type="Rhea" id="RHEA-COMP:10286"/>
        <dbReference type="ChEBI" id="CHEBI:15378"/>
        <dbReference type="ChEBI" id="CHEBI:57856"/>
        <dbReference type="ChEBI" id="CHEBI:59789"/>
        <dbReference type="ChEBI" id="CHEBI:74495"/>
        <dbReference type="ChEBI" id="CHEBI:82748"/>
        <dbReference type="EC" id="2.1.1.198"/>
    </reaction>
</comment>
<keyword evidence="11" id="KW-1185">Reference proteome</keyword>
<feature type="region of interest" description="Disordered" evidence="7">
    <location>
        <begin position="1"/>
        <end position="22"/>
    </location>
</feature>
<dbReference type="PANTHER" id="PTHR46111">
    <property type="entry name" value="RIBOSOMAL RNA SMALL SUBUNIT METHYLTRANSFERASE I"/>
    <property type="match status" value="1"/>
</dbReference>
<evidence type="ECO:0000256" key="3">
    <source>
        <dbReference type="ARBA" id="ARBA00022603"/>
    </source>
</evidence>
<evidence type="ECO:0000259" key="9">
    <source>
        <dbReference type="Pfam" id="PF23016"/>
    </source>
</evidence>
<evidence type="ECO:0000256" key="4">
    <source>
        <dbReference type="ARBA" id="ARBA00022679"/>
    </source>
</evidence>
<dbReference type="SUPFAM" id="SSF53790">
    <property type="entry name" value="Tetrapyrrole methylase"/>
    <property type="match status" value="1"/>
</dbReference>
<protein>
    <recommendedName>
        <fullName evidence="6">Ribosomal RNA small subunit methyltransferase I</fullName>
        <ecNumber evidence="6">2.1.1.198</ecNumber>
    </recommendedName>
    <alternativeName>
        <fullName evidence="6">16S rRNA 2'-O-ribose C1402 methyltransferase</fullName>
    </alternativeName>
    <alternativeName>
        <fullName evidence="6">rRNA (cytidine-2'-O-)-methyltransferase RsmI</fullName>
    </alternativeName>
</protein>
<gene>
    <name evidence="6" type="primary">rsmI</name>
    <name evidence="10" type="ORF">SAMN05421580_107169</name>
</gene>
<dbReference type="NCBIfam" id="TIGR00096">
    <property type="entry name" value="16S rRNA (cytidine(1402)-2'-O)-methyltransferase"/>
    <property type="match status" value="1"/>
</dbReference>
<dbReference type="STRING" id="453582.SAMN05421580_107169"/>
<feature type="domain" description="Tetrapyrrole methylase" evidence="8">
    <location>
        <begin position="29"/>
        <end position="231"/>
    </location>
</feature>
<keyword evidence="4 6" id="KW-0808">Transferase</keyword>
<dbReference type="InterPro" id="IPR053910">
    <property type="entry name" value="RsmI_HTH"/>
</dbReference>
<dbReference type="InterPro" id="IPR000878">
    <property type="entry name" value="4pyrrol_Mease"/>
</dbReference>
<dbReference type="OrthoDB" id="9809084at2"/>
<dbReference type="InterPro" id="IPR008189">
    <property type="entry name" value="rRNA_ssu_MeTfrase_I"/>
</dbReference>
<evidence type="ECO:0000256" key="2">
    <source>
        <dbReference type="ARBA" id="ARBA00022552"/>
    </source>
</evidence>
<evidence type="ECO:0000256" key="6">
    <source>
        <dbReference type="HAMAP-Rule" id="MF_01877"/>
    </source>
</evidence>